<evidence type="ECO:0000259" key="2">
    <source>
        <dbReference type="Pfam" id="PF00275"/>
    </source>
</evidence>
<proteinExistence type="predicted"/>
<dbReference type="InterPro" id="IPR013792">
    <property type="entry name" value="RNA3'P_cycl/enolpyr_Trfase_a/b"/>
</dbReference>
<dbReference type="SUPFAM" id="SSF55205">
    <property type="entry name" value="EPT/RTPC-like"/>
    <property type="match status" value="1"/>
</dbReference>
<dbReference type="AlphaFoldDB" id="X1RYE0"/>
<dbReference type="InterPro" id="IPR036968">
    <property type="entry name" value="Enolpyruvate_Tfrase_sf"/>
</dbReference>
<evidence type="ECO:0000313" key="3">
    <source>
        <dbReference type="EMBL" id="GAI85673.1"/>
    </source>
</evidence>
<dbReference type="Pfam" id="PF00275">
    <property type="entry name" value="EPSP_synthase"/>
    <property type="match status" value="1"/>
</dbReference>
<dbReference type="PANTHER" id="PTHR21090:SF5">
    <property type="entry name" value="PENTAFUNCTIONAL AROM POLYPEPTIDE"/>
    <property type="match status" value="1"/>
</dbReference>
<dbReference type="PANTHER" id="PTHR21090">
    <property type="entry name" value="AROM/DEHYDROQUINATE SYNTHASE"/>
    <property type="match status" value="1"/>
</dbReference>
<accession>X1RYE0</accession>
<keyword evidence="1" id="KW-0808">Transferase</keyword>
<evidence type="ECO:0000256" key="1">
    <source>
        <dbReference type="ARBA" id="ARBA00022679"/>
    </source>
</evidence>
<dbReference type="InterPro" id="IPR001986">
    <property type="entry name" value="Enolpyruvate_Tfrase_dom"/>
</dbReference>
<gene>
    <name evidence="3" type="ORF">S12H4_15053</name>
</gene>
<feature type="domain" description="Enolpyruvate transferase" evidence="2">
    <location>
        <begin position="2"/>
        <end position="43"/>
    </location>
</feature>
<dbReference type="Gene3D" id="3.65.10.10">
    <property type="entry name" value="Enolpyruvate transferase domain"/>
    <property type="match status" value="1"/>
</dbReference>
<reference evidence="3" key="1">
    <citation type="journal article" date="2014" name="Front. Microbiol.">
        <title>High frequency of phylogenetically diverse reductive dehalogenase-homologous genes in deep subseafloor sedimentary metagenomes.</title>
        <authorList>
            <person name="Kawai M."/>
            <person name="Futagami T."/>
            <person name="Toyoda A."/>
            <person name="Takaki Y."/>
            <person name="Nishi S."/>
            <person name="Hori S."/>
            <person name="Arai W."/>
            <person name="Tsubouchi T."/>
            <person name="Morono Y."/>
            <person name="Uchiyama I."/>
            <person name="Ito T."/>
            <person name="Fujiyama A."/>
            <person name="Inagaki F."/>
            <person name="Takami H."/>
        </authorList>
    </citation>
    <scope>NUCLEOTIDE SEQUENCE</scope>
    <source>
        <strain evidence="3">Expedition CK06-06</strain>
    </source>
</reference>
<dbReference type="GO" id="GO:0009423">
    <property type="term" value="P:chorismate biosynthetic process"/>
    <property type="evidence" value="ECO:0007669"/>
    <property type="project" value="TreeGrafter"/>
</dbReference>
<organism evidence="3">
    <name type="scientific">marine sediment metagenome</name>
    <dbReference type="NCBI Taxonomy" id="412755"/>
    <lineage>
        <taxon>unclassified sequences</taxon>
        <taxon>metagenomes</taxon>
        <taxon>ecological metagenomes</taxon>
    </lineage>
</organism>
<sequence>VIDAKGDHRIAMAFSILGSVASGTIIDGAECVSKTFPEFWDVLKSMGVKLNG</sequence>
<comment type="caution">
    <text evidence="3">The sequence shown here is derived from an EMBL/GenBank/DDBJ whole genome shotgun (WGS) entry which is preliminary data.</text>
</comment>
<dbReference type="GO" id="GO:0003866">
    <property type="term" value="F:3-phosphoshikimate 1-carboxyvinyltransferase activity"/>
    <property type="evidence" value="ECO:0007669"/>
    <property type="project" value="TreeGrafter"/>
</dbReference>
<protein>
    <recommendedName>
        <fullName evidence="2">Enolpyruvate transferase domain-containing protein</fullName>
    </recommendedName>
</protein>
<name>X1RYE0_9ZZZZ</name>
<dbReference type="EMBL" id="BARW01007204">
    <property type="protein sequence ID" value="GAI85673.1"/>
    <property type="molecule type" value="Genomic_DNA"/>
</dbReference>
<feature type="non-terminal residue" evidence="3">
    <location>
        <position position="1"/>
    </location>
</feature>